<dbReference type="SUPFAM" id="SSF47095">
    <property type="entry name" value="HMG-box"/>
    <property type="match status" value="1"/>
</dbReference>
<evidence type="ECO:0000313" key="14">
    <source>
        <dbReference type="EnsemblMetazoa" id="ADIR005330-PA"/>
    </source>
</evidence>
<dbReference type="AlphaFoldDB" id="A0A182NCG6"/>
<keyword evidence="4" id="KW-0217">Developmental protein</keyword>
<evidence type="ECO:0000256" key="6">
    <source>
        <dbReference type="ARBA" id="ARBA00022782"/>
    </source>
</evidence>
<dbReference type="GO" id="GO:0005634">
    <property type="term" value="C:nucleus"/>
    <property type="evidence" value="ECO:0007669"/>
    <property type="project" value="UniProtKB-SubCell"/>
</dbReference>
<dbReference type="InterPro" id="IPR036910">
    <property type="entry name" value="HMG_box_dom_sf"/>
</dbReference>
<feature type="region of interest" description="Disordered" evidence="11">
    <location>
        <begin position="370"/>
        <end position="422"/>
    </location>
</feature>
<keyword evidence="15" id="KW-1185">Reference proteome</keyword>
<evidence type="ECO:0000256" key="5">
    <source>
        <dbReference type="ARBA" id="ARBA00022490"/>
    </source>
</evidence>
<evidence type="ECO:0000256" key="1">
    <source>
        <dbReference type="ARBA" id="ARBA00004123"/>
    </source>
</evidence>
<protein>
    <recommendedName>
        <fullName evidence="16">HMG box domain-containing protein</fullName>
    </recommendedName>
</protein>
<dbReference type="GO" id="GO:0060964">
    <property type="term" value="P:regulation of miRNA-mediated gene silencing"/>
    <property type="evidence" value="ECO:0007669"/>
    <property type="project" value="InterPro"/>
</dbReference>
<dbReference type="GO" id="GO:0007283">
    <property type="term" value="P:spermatogenesis"/>
    <property type="evidence" value="ECO:0007669"/>
    <property type="project" value="TreeGrafter"/>
</dbReference>
<feature type="domain" description="Maelstrom" evidence="13">
    <location>
        <begin position="125"/>
        <end position="331"/>
    </location>
</feature>
<dbReference type="Gene3D" id="1.10.30.10">
    <property type="entry name" value="High mobility group box domain"/>
    <property type="match status" value="1"/>
</dbReference>
<dbReference type="PANTHER" id="PTHR21358:SF4">
    <property type="entry name" value="PROTEIN MAELSTROM HOMOLOG"/>
    <property type="match status" value="1"/>
</dbReference>
<feature type="compositionally biased region" description="Polar residues" evidence="11">
    <location>
        <begin position="438"/>
        <end position="449"/>
    </location>
</feature>
<evidence type="ECO:0000256" key="3">
    <source>
        <dbReference type="ARBA" id="ARBA00007057"/>
    </source>
</evidence>
<evidence type="ECO:0000313" key="15">
    <source>
        <dbReference type="Proteomes" id="UP000075884"/>
    </source>
</evidence>
<feature type="compositionally biased region" description="Low complexity" evidence="11">
    <location>
        <begin position="390"/>
        <end position="401"/>
    </location>
</feature>
<dbReference type="GO" id="GO:0043565">
    <property type="term" value="F:sequence-specific DNA binding"/>
    <property type="evidence" value="ECO:0007669"/>
    <property type="project" value="TreeGrafter"/>
</dbReference>
<keyword evidence="7" id="KW-0238">DNA-binding</keyword>
<reference evidence="14" key="2">
    <citation type="submission" date="2020-05" db="UniProtKB">
        <authorList>
            <consortium name="EnsemblMetazoa"/>
        </authorList>
    </citation>
    <scope>IDENTIFICATION</scope>
    <source>
        <strain evidence="14">WRAIR2</strain>
    </source>
</reference>
<keyword evidence="9" id="KW-0539">Nucleus</keyword>
<dbReference type="Pfam" id="PF13017">
    <property type="entry name" value="Maelstrom"/>
    <property type="match status" value="1"/>
</dbReference>
<comment type="similarity">
    <text evidence="3">Belongs to the maelstrom family.</text>
</comment>
<keyword evidence="10" id="KW-0469">Meiosis</keyword>
<keyword evidence="5" id="KW-0963">Cytoplasm</keyword>
<dbReference type="GO" id="GO:0043186">
    <property type="term" value="C:P granule"/>
    <property type="evidence" value="ECO:0007669"/>
    <property type="project" value="TreeGrafter"/>
</dbReference>
<keyword evidence="6" id="KW-0221">Differentiation</keyword>
<reference evidence="15" key="1">
    <citation type="submission" date="2013-03" db="EMBL/GenBank/DDBJ databases">
        <title>The Genome Sequence of Anopheles dirus WRAIR2.</title>
        <authorList>
            <consortium name="The Broad Institute Genomics Platform"/>
            <person name="Neafsey D.E."/>
            <person name="Walton C."/>
            <person name="Walker B."/>
            <person name="Young S.K."/>
            <person name="Zeng Q."/>
            <person name="Gargeya S."/>
            <person name="Fitzgerald M."/>
            <person name="Haas B."/>
            <person name="Abouelleil A."/>
            <person name="Allen A.W."/>
            <person name="Alvarado L."/>
            <person name="Arachchi H.M."/>
            <person name="Berlin A.M."/>
            <person name="Chapman S.B."/>
            <person name="Gainer-Dewar J."/>
            <person name="Goldberg J."/>
            <person name="Griggs A."/>
            <person name="Gujja S."/>
            <person name="Hansen M."/>
            <person name="Howarth C."/>
            <person name="Imamovic A."/>
            <person name="Ireland A."/>
            <person name="Larimer J."/>
            <person name="McCowan C."/>
            <person name="Murphy C."/>
            <person name="Pearson M."/>
            <person name="Poon T.W."/>
            <person name="Priest M."/>
            <person name="Roberts A."/>
            <person name="Saif S."/>
            <person name="Shea T."/>
            <person name="Sisk P."/>
            <person name="Sykes S."/>
            <person name="Wortman J."/>
            <person name="Nusbaum C."/>
            <person name="Birren B."/>
        </authorList>
    </citation>
    <scope>NUCLEOTIDE SEQUENCE [LARGE SCALE GENOMIC DNA]</scope>
    <source>
        <strain evidence="15">WRAIR2</strain>
    </source>
</reference>
<evidence type="ECO:0000259" key="13">
    <source>
        <dbReference type="Pfam" id="PF13017"/>
    </source>
</evidence>
<dbReference type="VEuPathDB" id="VectorBase:ADIR005330"/>
<evidence type="ECO:0000256" key="10">
    <source>
        <dbReference type="ARBA" id="ARBA00023254"/>
    </source>
</evidence>
<evidence type="ECO:0000256" key="4">
    <source>
        <dbReference type="ARBA" id="ARBA00022473"/>
    </source>
</evidence>
<dbReference type="PANTHER" id="PTHR21358">
    <property type="entry name" value="PROTEIN MAELSTROM HOMOLOG"/>
    <property type="match status" value="1"/>
</dbReference>
<evidence type="ECO:0000256" key="11">
    <source>
        <dbReference type="SAM" id="MobiDB-lite"/>
    </source>
</evidence>
<evidence type="ECO:0000256" key="2">
    <source>
        <dbReference type="ARBA" id="ARBA00004496"/>
    </source>
</evidence>
<feature type="domain" description="HMG box" evidence="12">
    <location>
        <begin position="3"/>
        <end position="56"/>
    </location>
</feature>
<feature type="compositionally biased region" description="Basic and acidic residues" evidence="11">
    <location>
        <begin position="405"/>
        <end position="414"/>
    </location>
</feature>
<evidence type="ECO:0000256" key="9">
    <source>
        <dbReference type="ARBA" id="ARBA00023242"/>
    </source>
</evidence>
<organism evidence="14 15">
    <name type="scientific">Anopheles dirus</name>
    <dbReference type="NCBI Taxonomy" id="7168"/>
    <lineage>
        <taxon>Eukaryota</taxon>
        <taxon>Metazoa</taxon>
        <taxon>Ecdysozoa</taxon>
        <taxon>Arthropoda</taxon>
        <taxon>Hexapoda</taxon>
        <taxon>Insecta</taxon>
        <taxon>Pterygota</taxon>
        <taxon>Neoptera</taxon>
        <taxon>Endopterygota</taxon>
        <taxon>Diptera</taxon>
        <taxon>Nematocera</taxon>
        <taxon>Culicoidea</taxon>
        <taxon>Culicidae</taxon>
        <taxon>Anophelinae</taxon>
        <taxon>Anopheles</taxon>
    </lineage>
</organism>
<dbReference type="InterPro" id="IPR024970">
    <property type="entry name" value="Maelstrom"/>
</dbReference>
<accession>A0A182NCG6</accession>
<dbReference type="GO" id="GO:0007140">
    <property type="term" value="P:male meiotic nuclear division"/>
    <property type="evidence" value="ECO:0007669"/>
    <property type="project" value="TreeGrafter"/>
</dbReference>
<proteinExistence type="inferred from homology"/>
<evidence type="ECO:0000256" key="7">
    <source>
        <dbReference type="ARBA" id="ARBA00023125"/>
    </source>
</evidence>
<name>A0A182NCG6_9DIPT</name>
<dbReference type="CDD" id="cd21992">
    <property type="entry name" value="HMG-box_MAEL"/>
    <property type="match status" value="1"/>
</dbReference>
<comment type="subcellular location">
    <subcellularLocation>
        <location evidence="2">Cytoplasm</location>
    </subcellularLocation>
    <subcellularLocation>
        <location evidence="1">Nucleus</location>
    </subcellularLocation>
</comment>
<dbReference type="GO" id="GO:0034587">
    <property type="term" value="P:piRNA processing"/>
    <property type="evidence" value="ECO:0007669"/>
    <property type="project" value="TreeGrafter"/>
</dbReference>
<sequence length="499" mass="55925">MPKKNAFFYFMIEYKTKEEAKGRSFRGLEQVTPLAGAIWSTMNAAQREPYVRMAKTGGNKTEVQDKLTNLGIPFSRVDAERREKESKTLMLKTLTTELVEKSFQNNELESQNFYFISFAYFCLTSNGTYIPAEVGVVRYSLECGVKDKLHLFINPGTLPLGMAFEAQLHSDEDHQLPIPPNAMGESDFDKIAMTLLAFLLQDGEMPLLFTDHDDVAKVESMLLDVLEERAEGMRLYVCPLAELFFQLKKRGQQDLLERSTFPSVHIAQQIITRDVYDYTKGISCEYHEHRDNVKYCALSRCIRWAYVISDNCCADMSIAMEPGKHLPLSADTSHNATSTFDTLSFVSQDDKLSFVSGSAVSRMTYPAVARPGSSVVSKSERVDIPLPGTSSSSRASSFSAALHHRNQEAKRQATDDEMGQMQEDTKTELNETIKHETSTWSNLDSTVTSWGEPASKQKSPGWGQSVPLNLNLRGAGRGRGFAREEFPKLTGAGRGRLFK</sequence>
<evidence type="ECO:0000259" key="12">
    <source>
        <dbReference type="Pfam" id="PF09011"/>
    </source>
</evidence>
<dbReference type="InterPro" id="IPR009071">
    <property type="entry name" value="HMG_box_dom"/>
</dbReference>
<feature type="region of interest" description="Disordered" evidence="11">
    <location>
        <begin position="434"/>
        <end position="467"/>
    </location>
</feature>
<dbReference type="Proteomes" id="UP000075884">
    <property type="component" value="Unassembled WGS sequence"/>
</dbReference>
<keyword evidence="8" id="KW-0943">RNA-mediated gene silencing</keyword>
<dbReference type="EnsemblMetazoa" id="ADIR005330-RA">
    <property type="protein sequence ID" value="ADIR005330-PA"/>
    <property type="gene ID" value="ADIR005330"/>
</dbReference>
<evidence type="ECO:0000256" key="8">
    <source>
        <dbReference type="ARBA" id="ARBA00023158"/>
    </source>
</evidence>
<evidence type="ECO:0008006" key="16">
    <source>
        <dbReference type="Google" id="ProtNLM"/>
    </source>
</evidence>
<dbReference type="InterPro" id="IPR039259">
    <property type="entry name" value="Protein_maelstrom"/>
</dbReference>
<dbReference type="GO" id="GO:0030154">
    <property type="term" value="P:cell differentiation"/>
    <property type="evidence" value="ECO:0007669"/>
    <property type="project" value="UniProtKB-KW"/>
</dbReference>
<dbReference type="Pfam" id="PF09011">
    <property type="entry name" value="HMG_box_2"/>
    <property type="match status" value="1"/>
</dbReference>
<dbReference type="GO" id="GO:0045892">
    <property type="term" value="P:negative regulation of DNA-templated transcription"/>
    <property type="evidence" value="ECO:0007669"/>
    <property type="project" value="TreeGrafter"/>
</dbReference>